<evidence type="ECO:0000313" key="2">
    <source>
        <dbReference type="Proteomes" id="UP001163321"/>
    </source>
</evidence>
<sequence>MIMQYLAVSTLLLDQEEEKLEVAMDDQYRYFKTHLAQEKIKIYHRYSEELLMQKLVDLYHLKLSSFCISRWKCQILRMKMKGNAVILSVEPTGISCVHKLKEKMADGRVVELSDVHEQWHLKDVVEVELPKPSEYDMQWNQLCETSKVAATH</sequence>
<keyword evidence="2" id="KW-1185">Reference proteome</keyword>
<proteinExistence type="predicted"/>
<name>A0ACC0W1R4_9STRA</name>
<reference evidence="1 2" key="1">
    <citation type="journal article" date="2022" name="bioRxiv">
        <title>The genome of the oomycete Peronosclerospora sorghi, a cosmopolitan pathogen of maize and sorghum, is inflated with dispersed pseudogenes.</title>
        <authorList>
            <person name="Fletcher K."/>
            <person name="Martin F."/>
            <person name="Isakeit T."/>
            <person name="Cavanaugh K."/>
            <person name="Magill C."/>
            <person name="Michelmore R."/>
        </authorList>
    </citation>
    <scope>NUCLEOTIDE SEQUENCE [LARGE SCALE GENOMIC DNA]</scope>
    <source>
        <strain evidence="1">P6</strain>
    </source>
</reference>
<dbReference type="Proteomes" id="UP001163321">
    <property type="component" value="Chromosome 4"/>
</dbReference>
<protein>
    <submittedName>
        <fullName evidence="1">Uncharacterized protein</fullName>
    </submittedName>
</protein>
<dbReference type="EMBL" id="CM047583">
    <property type="protein sequence ID" value="KAI9912697.1"/>
    <property type="molecule type" value="Genomic_DNA"/>
</dbReference>
<gene>
    <name evidence="1" type="ORF">PsorP6_005178</name>
</gene>
<organism evidence="1 2">
    <name type="scientific">Peronosclerospora sorghi</name>
    <dbReference type="NCBI Taxonomy" id="230839"/>
    <lineage>
        <taxon>Eukaryota</taxon>
        <taxon>Sar</taxon>
        <taxon>Stramenopiles</taxon>
        <taxon>Oomycota</taxon>
        <taxon>Peronosporomycetes</taxon>
        <taxon>Peronosporales</taxon>
        <taxon>Peronosporaceae</taxon>
        <taxon>Peronosclerospora</taxon>
    </lineage>
</organism>
<comment type="caution">
    <text evidence="1">The sequence shown here is derived from an EMBL/GenBank/DDBJ whole genome shotgun (WGS) entry which is preliminary data.</text>
</comment>
<accession>A0ACC0W1R4</accession>
<evidence type="ECO:0000313" key="1">
    <source>
        <dbReference type="EMBL" id="KAI9912697.1"/>
    </source>
</evidence>